<reference evidence="14" key="2">
    <citation type="submission" date="2025-08" db="UniProtKB">
        <authorList>
            <consortium name="Ensembl"/>
        </authorList>
    </citation>
    <scope>IDENTIFICATION</scope>
</reference>
<evidence type="ECO:0000256" key="3">
    <source>
        <dbReference type="ARBA" id="ARBA00023002"/>
    </source>
</evidence>
<comment type="function">
    <text evidence="10">Reduces disulfideprotein thioredoxin (Trx) to its dithiol-containing form. Homodimeric flavoprotein involved in the regulation of cellular redox reactions, growth and differentiation. Contains a selenocysteine residue at the C-terminal active site that is essential for catalysis. Also has reductase activity on hydrogen peroxide (H2O2).</text>
</comment>
<accession>A0A4W5R8J0</accession>
<dbReference type="GO" id="GO:0006749">
    <property type="term" value="P:glutathione metabolic process"/>
    <property type="evidence" value="ECO:0007669"/>
    <property type="project" value="TreeGrafter"/>
</dbReference>
<dbReference type="STRING" id="62062.ENSHHUP00000084937"/>
<dbReference type="GO" id="GO:0050137">
    <property type="term" value="F:NADPH peroxidase activity"/>
    <property type="evidence" value="ECO:0007669"/>
    <property type="project" value="UniProtKB-EC"/>
</dbReference>
<dbReference type="GO" id="GO:0005829">
    <property type="term" value="C:cytosol"/>
    <property type="evidence" value="ECO:0007669"/>
    <property type="project" value="TreeGrafter"/>
</dbReference>
<evidence type="ECO:0000313" key="15">
    <source>
        <dbReference type="Proteomes" id="UP000314982"/>
    </source>
</evidence>
<organism evidence="14 15">
    <name type="scientific">Hucho hucho</name>
    <name type="common">huchen</name>
    <dbReference type="NCBI Taxonomy" id="62062"/>
    <lineage>
        <taxon>Eukaryota</taxon>
        <taxon>Metazoa</taxon>
        <taxon>Chordata</taxon>
        <taxon>Craniata</taxon>
        <taxon>Vertebrata</taxon>
        <taxon>Euteleostomi</taxon>
        <taxon>Actinopterygii</taxon>
        <taxon>Neopterygii</taxon>
        <taxon>Teleostei</taxon>
        <taxon>Protacanthopterygii</taxon>
        <taxon>Salmoniformes</taxon>
        <taxon>Salmonidae</taxon>
        <taxon>Salmoninae</taxon>
        <taxon>Hucho</taxon>
    </lineage>
</organism>
<evidence type="ECO:0000256" key="11">
    <source>
        <dbReference type="ARBA" id="ARBA00047387"/>
    </source>
</evidence>
<dbReference type="AlphaFoldDB" id="A0A4W5R8J0"/>
<reference evidence="14" key="3">
    <citation type="submission" date="2025-09" db="UniProtKB">
        <authorList>
            <consortium name="Ensembl"/>
        </authorList>
    </citation>
    <scope>IDENTIFICATION</scope>
</reference>
<dbReference type="Ensembl" id="ENSHHUT00000087595.1">
    <property type="protein sequence ID" value="ENSHHUP00000084937.1"/>
    <property type="gene ID" value="ENSHHUG00000049233.1"/>
</dbReference>
<protein>
    <recommendedName>
        <fullName evidence="7">Thioredoxin reductase 1, cytoplasmic</fullName>
        <ecNumber evidence="6">1.11.1.2</ecNumber>
    </recommendedName>
    <alternativeName>
        <fullName evidence="9">Peroxidase TXNRD1</fullName>
    </alternativeName>
    <alternativeName>
        <fullName evidence="8">Thioredoxin reductase TR1</fullName>
    </alternativeName>
</protein>
<evidence type="ECO:0000256" key="5">
    <source>
        <dbReference type="ARBA" id="ARBA00023284"/>
    </source>
</evidence>
<proteinExistence type="inferred from homology"/>
<dbReference type="Pfam" id="PF02852">
    <property type="entry name" value="Pyr_redox_dim"/>
    <property type="match status" value="1"/>
</dbReference>
<dbReference type="SUPFAM" id="SSF55424">
    <property type="entry name" value="FAD/NAD-linked reductases, dimerisation (C-terminal) domain"/>
    <property type="match status" value="1"/>
</dbReference>
<name>A0A4W5R8J0_9TELE</name>
<comment type="catalytic activity">
    <reaction evidence="12">
        <text>H2O2 + NADPH + H(+) = NADP(+) + 2 H2O</text>
        <dbReference type="Rhea" id="RHEA:15173"/>
        <dbReference type="ChEBI" id="CHEBI:15377"/>
        <dbReference type="ChEBI" id="CHEBI:15378"/>
        <dbReference type="ChEBI" id="CHEBI:16240"/>
        <dbReference type="ChEBI" id="CHEBI:57783"/>
        <dbReference type="ChEBI" id="CHEBI:58349"/>
        <dbReference type="EC" id="1.11.1.2"/>
    </reaction>
    <physiologicalReaction direction="left-to-right" evidence="12">
        <dbReference type="Rhea" id="RHEA:15174"/>
    </physiologicalReaction>
</comment>
<feature type="domain" description="Pyridine nucleotide-disulphide oxidoreductase dimerisation" evidence="13">
    <location>
        <begin position="36"/>
        <end position="125"/>
    </location>
</feature>
<dbReference type="GeneTree" id="ENSGT00940000160180"/>
<dbReference type="PANTHER" id="PTHR42737:SF8">
    <property type="entry name" value="THIOREDOXIN-DISULFIDE REDUCTASE"/>
    <property type="match status" value="1"/>
</dbReference>
<keyword evidence="4" id="KW-1015">Disulfide bond</keyword>
<dbReference type="GO" id="GO:0005739">
    <property type="term" value="C:mitochondrion"/>
    <property type="evidence" value="ECO:0007669"/>
    <property type="project" value="TreeGrafter"/>
</dbReference>
<keyword evidence="15" id="KW-1185">Reference proteome</keyword>
<reference evidence="15" key="1">
    <citation type="submission" date="2018-06" db="EMBL/GenBank/DDBJ databases">
        <title>Genome assembly of Danube salmon.</title>
        <authorList>
            <person name="Macqueen D.J."/>
            <person name="Gundappa M.K."/>
        </authorList>
    </citation>
    <scope>NUCLEOTIDE SEQUENCE [LARGE SCALE GENOMIC DNA]</scope>
</reference>
<evidence type="ECO:0000256" key="7">
    <source>
        <dbReference type="ARBA" id="ARBA00044068"/>
    </source>
</evidence>
<evidence type="ECO:0000256" key="9">
    <source>
        <dbReference type="ARBA" id="ARBA00044275"/>
    </source>
</evidence>
<comment type="similarity">
    <text evidence="2">Belongs to the class-I pyridine nucleotide-disulfide oxidoreductase family.</text>
</comment>
<dbReference type="InterPro" id="IPR016156">
    <property type="entry name" value="FAD/NAD-linked_Rdtase_dimer_sf"/>
</dbReference>
<evidence type="ECO:0000256" key="6">
    <source>
        <dbReference type="ARBA" id="ARBA00044049"/>
    </source>
</evidence>
<dbReference type="EC" id="1.11.1.2" evidence="6"/>
<evidence type="ECO:0000256" key="1">
    <source>
        <dbReference type="ARBA" id="ARBA00001974"/>
    </source>
</evidence>
<dbReference type="Proteomes" id="UP000314982">
    <property type="component" value="Unassembled WGS sequence"/>
</dbReference>
<dbReference type="Gene3D" id="3.30.390.30">
    <property type="match status" value="1"/>
</dbReference>
<evidence type="ECO:0000256" key="12">
    <source>
        <dbReference type="ARBA" id="ARBA00048992"/>
    </source>
</evidence>
<evidence type="ECO:0000256" key="10">
    <source>
        <dbReference type="ARBA" id="ARBA00045717"/>
    </source>
</evidence>
<dbReference type="PANTHER" id="PTHR42737">
    <property type="entry name" value="GLUTATHIONE REDUCTASE"/>
    <property type="match status" value="1"/>
</dbReference>
<dbReference type="InterPro" id="IPR046952">
    <property type="entry name" value="GSHR/TRXR-like"/>
</dbReference>
<dbReference type="InterPro" id="IPR004099">
    <property type="entry name" value="Pyr_nucl-diS_OxRdtase_dimer"/>
</dbReference>
<keyword evidence="3" id="KW-0560">Oxidoreductase</keyword>
<evidence type="ECO:0000256" key="8">
    <source>
        <dbReference type="ARBA" id="ARBA00044212"/>
    </source>
</evidence>
<dbReference type="GO" id="GO:0004362">
    <property type="term" value="F:glutathione-disulfide reductase (NADPH) activity"/>
    <property type="evidence" value="ECO:0007669"/>
    <property type="project" value="TreeGrafter"/>
</dbReference>
<dbReference type="GO" id="GO:0034599">
    <property type="term" value="P:cellular response to oxidative stress"/>
    <property type="evidence" value="ECO:0007669"/>
    <property type="project" value="TreeGrafter"/>
</dbReference>
<evidence type="ECO:0000259" key="13">
    <source>
        <dbReference type="Pfam" id="PF02852"/>
    </source>
</evidence>
<comment type="catalytic activity">
    <reaction evidence="11">
        <text>[thioredoxin]-dithiol + NADP(+) = [thioredoxin]-disulfide + NADPH + H(+)</text>
        <dbReference type="Rhea" id="RHEA:20345"/>
        <dbReference type="Rhea" id="RHEA-COMP:10698"/>
        <dbReference type="Rhea" id="RHEA-COMP:10700"/>
        <dbReference type="ChEBI" id="CHEBI:15378"/>
        <dbReference type="ChEBI" id="CHEBI:29950"/>
        <dbReference type="ChEBI" id="CHEBI:50058"/>
        <dbReference type="ChEBI" id="CHEBI:57783"/>
        <dbReference type="ChEBI" id="CHEBI:58349"/>
        <dbReference type="EC" id="1.8.1.9"/>
    </reaction>
    <physiologicalReaction direction="right-to-left" evidence="11">
        <dbReference type="Rhea" id="RHEA:20347"/>
    </physiologicalReaction>
</comment>
<keyword evidence="5" id="KW-0676">Redox-active center</keyword>
<dbReference type="GO" id="GO:0045454">
    <property type="term" value="P:cell redox homeostasis"/>
    <property type="evidence" value="ECO:0007669"/>
    <property type="project" value="InterPro"/>
</dbReference>
<evidence type="ECO:0000313" key="14">
    <source>
        <dbReference type="Ensembl" id="ENSHHUP00000084937.1"/>
    </source>
</evidence>
<comment type="cofactor">
    <cofactor evidence="1">
        <name>FAD</name>
        <dbReference type="ChEBI" id="CHEBI:57692"/>
    </cofactor>
</comment>
<sequence>GSPLTTALSMQAGHVLARRLYGEHSTTVRRQGLGNVPTVLFTPMEYSTCGLSEENAILKFGEDNVEVNHSYYWPLEWMVPRRDKNSCYAKVICHIPDQLGVSFHVMGPSRGEVSQGFTVALKCGLIK</sequence>
<evidence type="ECO:0000256" key="2">
    <source>
        <dbReference type="ARBA" id="ARBA00007532"/>
    </source>
</evidence>
<evidence type="ECO:0000256" key="4">
    <source>
        <dbReference type="ARBA" id="ARBA00023157"/>
    </source>
</evidence>
<dbReference type="GO" id="GO:0050660">
    <property type="term" value="F:flavin adenine dinucleotide binding"/>
    <property type="evidence" value="ECO:0007669"/>
    <property type="project" value="InterPro"/>
</dbReference>
<dbReference type="GO" id="GO:0004791">
    <property type="term" value="F:thioredoxin-disulfide reductase (NADPH) activity"/>
    <property type="evidence" value="ECO:0007669"/>
    <property type="project" value="UniProtKB-EC"/>
</dbReference>